<feature type="domain" description="MrfA-like Zn-binding" evidence="1">
    <location>
        <begin position="477"/>
        <end position="578"/>
    </location>
</feature>
<proteinExistence type="predicted"/>
<dbReference type="Pfam" id="PF09369">
    <property type="entry name" value="MZB"/>
    <property type="match status" value="1"/>
</dbReference>
<comment type="caution">
    <text evidence="2">The sequence shown here is derived from an EMBL/GenBank/DDBJ whole genome shotgun (WGS) entry which is preliminary data.</text>
</comment>
<evidence type="ECO:0000313" key="3">
    <source>
        <dbReference type="Proteomes" id="UP000195326"/>
    </source>
</evidence>
<dbReference type="InterPro" id="IPR018973">
    <property type="entry name" value="MZB"/>
</dbReference>
<sequence length="615" mass="69543">MARLHFGSNSSQAKPKKVIGHLRKTQLITTFGNGSIVDMPDYSVIMAGANYWKDNSPVLHEPNLEKLLKVSHFKKPYASNSQDDELSPDIPAFRFPYYHFCPDPNCGRLMPYWGFGNTTDRSCSHGHPRRNIVPSRFIAACINGHLEDFPYDWWVHYGNFSECPAEKRGESLRISFSDKTGGLDSILIKCTACGKNRSMAGSMSKDALKGYSCHGKRPWLGGKKEYNDPVACTAQLRTLQRGASNVYFSMTASALTIPPWSTKVQEEIAINWERIEPILDSNPAEFALKLVVQTLFQPLLAMQICTIDELIVELRKRHNGSSSSEYTKQNLLEDEYRVFCMGDYENPDDIQFRIARTKVPTFLEEHIKDIILVKRLREVLALRGFRRITPEQPNADDDRFNGYHLSGDCVPLSDVELNWLPAIDLLGEGLFIKIQEEALEKWEDAFKDEYQPMYDRLVHSNVGCDNFSARYVLLHTLSHLLIRQLSLECGYSGASIKERIYSTYPEPNVKMAGILLYTSSSDSDGSLGGLVRKGLPESFEIIFRNMLQEASWCSSDPICIESHAQGYDSLNYAACHACSLLPETSCEMRNCLLDRAAVVGTIKNRKRGFFGTLLE</sequence>
<dbReference type="InterPro" id="IPR047721">
    <property type="entry name" value="DrmB"/>
</dbReference>
<dbReference type="NCBIfam" id="NF038324">
    <property type="entry name" value="DrmB_fam"/>
    <property type="match status" value="1"/>
</dbReference>
<protein>
    <recommendedName>
        <fullName evidence="1">MrfA-like Zn-binding domain-containing protein</fullName>
    </recommendedName>
</protein>
<organism evidence="2 3">
    <name type="scientific">Butyricicoccus pullicaecorum</name>
    <dbReference type="NCBI Taxonomy" id="501571"/>
    <lineage>
        <taxon>Bacteria</taxon>
        <taxon>Bacillati</taxon>
        <taxon>Bacillota</taxon>
        <taxon>Clostridia</taxon>
        <taxon>Eubacteriales</taxon>
        <taxon>Butyricicoccaceae</taxon>
        <taxon>Butyricicoccus</taxon>
    </lineage>
</organism>
<dbReference type="AlphaFoldDB" id="A0A1Y4LWR5"/>
<reference evidence="3" key="1">
    <citation type="submission" date="2017-04" db="EMBL/GenBank/DDBJ databases">
        <title>Function of individual gut microbiota members based on whole genome sequencing of pure cultures obtained from chicken caecum.</title>
        <authorList>
            <person name="Medvecky M."/>
            <person name="Cejkova D."/>
            <person name="Polansky O."/>
            <person name="Karasova D."/>
            <person name="Kubasova T."/>
            <person name="Cizek A."/>
            <person name="Rychlik I."/>
        </authorList>
    </citation>
    <scope>NUCLEOTIDE SEQUENCE [LARGE SCALE GENOMIC DNA]</scope>
    <source>
        <strain evidence="3">An179</strain>
    </source>
</reference>
<dbReference type="EMBL" id="NFKL01000008">
    <property type="protein sequence ID" value="OUP58772.1"/>
    <property type="molecule type" value="Genomic_DNA"/>
</dbReference>
<evidence type="ECO:0000313" key="2">
    <source>
        <dbReference type="EMBL" id="OUP58772.1"/>
    </source>
</evidence>
<gene>
    <name evidence="2" type="ORF">B5F15_07135</name>
</gene>
<name>A0A1Y4LWR5_9FIRM</name>
<dbReference type="Proteomes" id="UP000195326">
    <property type="component" value="Unassembled WGS sequence"/>
</dbReference>
<accession>A0A1Y4LWR5</accession>
<evidence type="ECO:0000259" key="1">
    <source>
        <dbReference type="Pfam" id="PF09369"/>
    </source>
</evidence>
<dbReference type="RefSeq" id="WP_087414879.1">
    <property type="nucleotide sequence ID" value="NZ_NFKL01000008.1"/>
</dbReference>